<evidence type="ECO:0000313" key="2">
    <source>
        <dbReference type="Proteomes" id="UP000321222"/>
    </source>
</evidence>
<dbReference type="RefSeq" id="WP_147581533.1">
    <property type="nucleotide sequence ID" value="NZ_CP042831.1"/>
</dbReference>
<evidence type="ECO:0000313" key="1">
    <source>
        <dbReference type="EMBL" id="QEE48019.1"/>
    </source>
</evidence>
<protein>
    <submittedName>
        <fullName evidence="1">Uncharacterized protein</fullName>
    </submittedName>
</protein>
<dbReference type="KEGG" id="fak:FUA48_00020"/>
<keyword evidence="2" id="KW-1185">Reference proteome</keyword>
<accession>A0A5B9FNX1</accession>
<name>A0A5B9FNX1_9FLAO</name>
<dbReference type="OrthoDB" id="4479522at2"/>
<gene>
    <name evidence="1" type="ORF">FUA48_00020</name>
</gene>
<proteinExistence type="predicted"/>
<dbReference type="Proteomes" id="UP000321222">
    <property type="component" value="Chromosome"/>
</dbReference>
<dbReference type="EMBL" id="CP042831">
    <property type="protein sequence ID" value="QEE48019.1"/>
    <property type="molecule type" value="Genomic_DNA"/>
</dbReference>
<sequence>MLKQFISYNGLPISSGGAHSINNKRIEDVYSQTEIVLNKYGQLIDKECILTFYNSPSGLYKTWGNLWVLMRKFGFFSKFGSFSYPEGRQYFWSWKINKHEVRETFKLLESFNALDKDRFDPLVFSVLYHFYFKNDVGDVFPCQDEIPTFDERFFNSQVYIRLGQKASASVWFTVPLGKSGADSNYIKRLIQDLPFKVSEKHWKIWGKSSKGKWMGKKIRLTDFIDG</sequence>
<dbReference type="AlphaFoldDB" id="A0A5B9FNX1"/>
<organism evidence="1 2">
    <name type="scientific">Flavobacterium alkalisoli</name>
    <dbReference type="NCBI Taxonomy" id="2602769"/>
    <lineage>
        <taxon>Bacteria</taxon>
        <taxon>Pseudomonadati</taxon>
        <taxon>Bacteroidota</taxon>
        <taxon>Flavobacteriia</taxon>
        <taxon>Flavobacteriales</taxon>
        <taxon>Flavobacteriaceae</taxon>
        <taxon>Flavobacterium</taxon>
    </lineage>
</organism>
<reference evidence="1 2" key="1">
    <citation type="submission" date="2019-08" db="EMBL/GenBank/DDBJ databases">
        <title>Flavobacterium alkalisoli sp. nov., isolated from rhizosphere soil of Suaeda salsa.</title>
        <authorList>
            <person name="Sun J.-Q."/>
            <person name="Xu L."/>
        </authorList>
    </citation>
    <scope>NUCLEOTIDE SEQUENCE [LARGE SCALE GENOMIC DNA]</scope>
    <source>
        <strain evidence="1 2">XS-5</strain>
    </source>
</reference>